<protein>
    <submittedName>
        <fullName evidence="1">Uncharacterized protein</fullName>
    </submittedName>
</protein>
<dbReference type="EMBL" id="CAXIPU020001088">
    <property type="protein sequence ID" value="CAL1672881.1"/>
    <property type="molecule type" value="Genomic_DNA"/>
</dbReference>
<organism evidence="1 2">
    <name type="scientific">Lasius platythorax</name>
    <dbReference type="NCBI Taxonomy" id="488582"/>
    <lineage>
        <taxon>Eukaryota</taxon>
        <taxon>Metazoa</taxon>
        <taxon>Ecdysozoa</taxon>
        <taxon>Arthropoda</taxon>
        <taxon>Hexapoda</taxon>
        <taxon>Insecta</taxon>
        <taxon>Pterygota</taxon>
        <taxon>Neoptera</taxon>
        <taxon>Endopterygota</taxon>
        <taxon>Hymenoptera</taxon>
        <taxon>Apocrita</taxon>
        <taxon>Aculeata</taxon>
        <taxon>Formicoidea</taxon>
        <taxon>Formicidae</taxon>
        <taxon>Formicinae</taxon>
        <taxon>Lasius</taxon>
        <taxon>Lasius</taxon>
    </lineage>
</organism>
<name>A0AAV2N197_9HYME</name>
<gene>
    <name evidence="1" type="ORF">LPLAT_LOCUS12867</name>
</gene>
<proteinExistence type="predicted"/>
<accession>A0AAV2N197</accession>
<comment type="caution">
    <text evidence="1">The sequence shown here is derived from an EMBL/GenBank/DDBJ whole genome shotgun (WGS) entry which is preliminary data.</text>
</comment>
<dbReference type="Proteomes" id="UP001497644">
    <property type="component" value="Unassembled WGS sequence"/>
</dbReference>
<sequence length="98" mass="10686">MLEPETEEEIGSEIEVERSDAVEDLELESKHPTLFLQGIAELQLEEEEGRDTTRSGAGLLVGLNFLGSCSKAMSLCGFVPQTLESFFVLDVFNFAGSA</sequence>
<evidence type="ECO:0000313" key="1">
    <source>
        <dbReference type="EMBL" id="CAL1672881.1"/>
    </source>
</evidence>
<reference evidence="1" key="1">
    <citation type="submission" date="2024-04" db="EMBL/GenBank/DDBJ databases">
        <authorList>
            <consortium name="Molecular Ecology Group"/>
        </authorList>
    </citation>
    <scope>NUCLEOTIDE SEQUENCE</scope>
</reference>
<keyword evidence="2" id="KW-1185">Reference proteome</keyword>
<dbReference type="AlphaFoldDB" id="A0AAV2N197"/>
<evidence type="ECO:0000313" key="2">
    <source>
        <dbReference type="Proteomes" id="UP001497644"/>
    </source>
</evidence>